<proteinExistence type="predicted"/>
<dbReference type="HOGENOM" id="CLU_133941_0_0_1"/>
<accession>A0A0C9Y9E1</accession>
<dbReference type="OrthoDB" id="2985494at2759"/>
<dbReference type="Proteomes" id="UP000054477">
    <property type="component" value="Unassembled WGS sequence"/>
</dbReference>
<dbReference type="AlphaFoldDB" id="A0A0C9Y9E1"/>
<keyword evidence="2" id="KW-1185">Reference proteome</keyword>
<name>A0A0C9Y9E1_9AGAR</name>
<dbReference type="EMBL" id="KN838567">
    <property type="protein sequence ID" value="KIK04648.1"/>
    <property type="molecule type" value="Genomic_DNA"/>
</dbReference>
<protein>
    <submittedName>
        <fullName evidence="1">Uncharacterized protein</fullName>
    </submittedName>
</protein>
<gene>
    <name evidence="1" type="ORF">K443DRAFT_404175</name>
</gene>
<evidence type="ECO:0000313" key="2">
    <source>
        <dbReference type="Proteomes" id="UP000054477"/>
    </source>
</evidence>
<organism evidence="1 2">
    <name type="scientific">Laccaria amethystina LaAM-08-1</name>
    <dbReference type="NCBI Taxonomy" id="1095629"/>
    <lineage>
        <taxon>Eukaryota</taxon>
        <taxon>Fungi</taxon>
        <taxon>Dikarya</taxon>
        <taxon>Basidiomycota</taxon>
        <taxon>Agaricomycotina</taxon>
        <taxon>Agaricomycetes</taxon>
        <taxon>Agaricomycetidae</taxon>
        <taxon>Agaricales</taxon>
        <taxon>Agaricineae</taxon>
        <taxon>Hydnangiaceae</taxon>
        <taxon>Laccaria</taxon>
    </lineage>
</organism>
<evidence type="ECO:0000313" key="1">
    <source>
        <dbReference type="EMBL" id="KIK04648.1"/>
    </source>
</evidence>
<reference evidence="2" key="2">
    <citation type="submission" date="2015-01" db="EMBL/GenBank/DDBJ databases">
        <title>Evolutionary Origins and Diversification of the Mycorrhizal Mutualists.</title>
        <authorList>
            <consortium name="DOE Joint Genome Institute"/>
            <consortium name="Mycorrhizal Genomics Consortium"/>
            <person name="Kohler A."/>
            <person name="Kuo A."/>
            <person name="Nagy L.G."/>
            <person name="Floudas D."/>
            <person name="Copeland A."/>
            <person name="Barry K.W."/>
            <person name="Cichocki N."/>
            <person name="Veneault-Fourrey C."/>
            <person name="LaButti K."/>
            <person name="Lindquist E.A."/>
            <person name="Lipzen A."/>
            <person name="Lundell T."/>
            <person name="Morin E."/>
            <person name="Murat C."/>
            <person name="Riley R."/>
            <person name="Ohm R."/>
            <person name="Sun H."/>
            <person name="Tunlid A."/>
            <person name="Henrissat B."/>
            <person name="Grigoriev I.V."/>
            <person name="Hibbett D.S."/>
            <person name="Martin F."/>
        </authorList>
    </citation>
    <scope>NUCLEOTIDE SEQUENCE [LARGE SCALE GENOMIC DNA]</scope>
    <source>
        <strain evidence="2">LaAM-08-1</strain>
    </source>
</reference>
<reference evidence="1 2" key="1">
    <citation type="submission" date="2014-04" db="EMBL/GenBank/DDBJ databases">
        <authorList>
            <consortium name="DOE Joint Genome Institute"/>
            <person name="Kuo A."/>
            <person name="Kohler A."/>
            <person name="Nagy L.G."/>
            <person name="Floudas D."/>
            <person name="Copeland A."/>
            <person name="Barry K.W."/>
            <person name="Cichocki N."/>
            <person name="Veneault-Fourrey C."/>
            <person name="LaButti K."/>
            <person name="Lindquist E.A."/>
            <person name="Lipzen A."/>
            <person name="Lundell T."/>
            <person name="Morin E."/>
            <person name="Murat C."/>
            <person name="Sun H."/>
            <person name="Tunlid A."/>
            <person name="Henrissat B."/>
            <person name="Grigoriev I.V."/>
            <person name="Hibbett D.S."/>
            <person name="Martin F."/>
            <person name="Nordberg H.P."/>
            <person name="Cantor M.N."/>
            <person name="Hua S.X."/>
        </authorList>
    </citation>
    <scope>NUCLEOTIDE SEQUENCE [LARGE SCALE GENOMIC DNA]</scope>
    <source>
        <strain evidence="1 2">LaAM-08-1</strain>
    </source>
</reference>
<sequence length="159" mass="18387">MRLQINTCHIQDETYSLGFIYDPIFFETPTTTYLLDWAPKTVNRKIRKYVADSRPDTIMHTFTCMGDQRGWFYIGAQQWEVAKLESLWPIDDRHDIIMKLQQRTHGHVSEPEIARGLDDNDFTQLCVEINSGSLRESKKFAGRADLLQYNPVTPVSSGS</sequence>